<dbReference type="GO" id="GO:0009535">
    <property type="term" value="C:chloroplast thylakoid membrane"/>
    <property type="evidence" value="ECO:0007669"/>
    <property type="project" value="TreeGrafter"/>
</dbReference>
<dbReference type="Pfam" id="PF02507">
    <property type="entry name" value="PSI_PsaF"/>
    <property type="match status" value="1"/>
</dbReference>
<evidence type="ECO:0000256" key="1">
    <source>
        <dbReference type="ARBA" id="ARBA00008386"/>
    </source>
</evidence>
<dbReference type="InterPro" id="IPR036577">
    <property type="entry name" value="PSI_PsaF_sf"/>
</dbReference>
<evidence type="ECO:0000256" key="4">
    <source>
        <dbReference type="RuleBase" id="RU368107"/>
    </source>
</evidence>
<comment type="similarity">
    <text evidence="1 4">Belongs to the PsaF family.</text>
</comment>
<dbReference type="InterPro" id="IPR003666">
    <property type="entry name" value="PSI_PsaF"/>
</dbReference>
<dbReference type="PANTHER" id="PTHR34939:SF1">
    <property type="entry name" value="PHOTOSYSTEM I REACTION CENTER SUBUNIT III, CHLOROPLASTIC"/>
    <property type="match status" value="1"/>
</dbReference>
<dbReference type="Proteomes" id="UP000708148">
    <property type="component" value="Unassembled WGS sequence"/>
</dbReference>
<evidence type="ECO:0000313" key="6">
    <source>
        <dbReference type="EMBL" id="CAD7697397.1"/>
    </source>
</evidence>
<keyword evidence="2 4" id="KW-0602">Photosynthesis</keyword>
<dbReference type="Gene3D" id="1.10.8.110">
    <property type="entry name" value="Photosystem I PsaF, reaction centre subunit III"/>
    <property type="match status" value="1"/>
</dbReference>
<comment type="function">
    <text evidence="4">Participates in efficiency of electron transfer from plastocyanin to P700 (or cytochrome c553 in algae and cyanobacteria). This plastocyanin-docking protein contributes to the specific association of plastocyanin to PSI.</text>
</comment>
<comment type="caution">
    <text evidence="6">The sequence shown here is derived from an EMBL/GenBank/DDBJ whole genome shotgun (WGS) entry which is preliminary data.</text>
</comment>
<dbReference type="OrthoDB" id="1920411at2759"/>
<dbReference type="EMBL" id="CAJHUC010000651">
    <property type="protein sequence ID" value="CAD7697397.1"/>
    <property type="molecule type" value="Genomic_DNA"/>
</dbReference>
<keyword evidence="7" id="KW-1185">Reference proteome</keyword>
<dbReference type="GO" id="GO:0009538">
    <property type="term" value="C:photosystem I reaction center"/>
    <property type="evidence" value="ECO:0007669"/>
    <property type="project" value="UniProtKB-UniRule"/>
</dbReference>
<evidence type="ECO:0000256" key="5">
    <source>
        <dbReference type="SAM" id="MobiDB-lite"/>
    </source>
</evidence>
<organism evidence="6 7">
    <name type="scientific">Ostreobium quekettii</name>
    <dbReference type="NCBI Taxonomy" id="121088"/>
    <lineage>
        <taxon>Eukaryota</taxon>
        <taxon>Viridiplantae</taxon>
        <taxon>Chlorophyta</taxon>
        <taxon>core chlorophytes</taxon>
        <taxon>Ulvophyceae</taxon>
        <taxon>TCBD clade</taxon>
        <taxon>Bryopsidales</taxon>
        <taxon>Ostreobineae</taxon>
        <taxon>Ostreobiaceae</taxon>
        <taxon>Ostreobium</taxon>
    </lineage>
</organism>
<dbReference type="FunFam" id="1.10.8.110:FF:000001">
    <property type="entry name" value="Photosystem I reaction center subunit III"/>
    <property type="match status" value="1"/>
</dbReference>
<dbReference type="SUPFAM" id="SSF81536">
    <property type="entry name" value="Subunit III of photosystem I reaction centre, PsaF"/>
    <property type="match status" value="1"/>
</dbReference>
<accession>A0A8S1IU78</accession>
<evidence type="ECO:0000313" key="7">
    <source>
        <dbReference type="Proteomes" id="UP000708148"/>
    </source>
</evidence>
<sequence length="269" mass="28985">MNATRPWCVPRHGQRHTPLPSPVFTQLPPLPHCGRMPTFDNRLQASKMFKPLKVAPQASKASRVARPVTCSAQKDDSAKAIAGTVAAAALAAVVSFGAVDAAYADISGLTPCAESKAFQRRKAKQISGLEKRMAKYEADSAPAIALQATMDKTNKRFDFYGKSGLLCGADGLPHLIADPGFALKYGHAGDIVIPAALFVYIAGYIGYTGRDYLAKTRGEKSPTQKEIIIDVPLAFQCLLSGFAWPLETIQELRKGTLTEKPENITVSPR</sequence>
<keyword evidence="3 4" id="KW-0603">Photosystem I</keyword>
<dbReference type="GO" id="GO:0015979">
    <property type="term" value="P:photosynthesis"/>
    <property type="evidence" value="ECO:0007669"/>
    <property type="project" value="UniProtKB-UniRule"/>
</dbReference>
<reference evidence="6" key="1">
    <citation type="submission" date="2020-12" db="EMBL/GenBank/DDBJ databases">
        <authorList>
            <person name="Iha C."/>
        </authorList>
    </citation>
    <scope>NUCLEOTIDE SEQUENCE</scope>
</reference>
<keyword evidence="4" id="KW-0934">Plastid</keyword>
<evidence type="ECO:0000256" key="3">
    <source>
        <dbReference type="ARBA" id="ARBA00022836"/>
    </source>
</evidence>
<proteinExistence type="inferred from homology"/>
<protein>
    <recommendedName>
        <fullName evidence="4">Photosystem I reaction center subunit III</fullName>
    </recommendedName>
    <alternativeName>
        <fullName evidence="4">PSI-F</fullName>
    </alternativeName>
</protein>
<feature type="region of interest" description="Disordered" evidence="5">
    <location>
        <begin position="1"/>
        <end position="21"/>
    </location>
</feature>
<comment type="subcellular location">
    <subcellularLocation>
        <location evidence="4">Plastid</location>
        <location evidence="4">Chloroplast thylakoid lumen</location>
    </subcellularLocation>
</comment>
<dbReference type="AlphaFoldDB" id="A0A8S1IU78"/>
<keyword evidence="4" id="KW-0793">Thylakoid</keyword>
<keyword evidence="4" id="KW-0150">Chloroplast</keyword>
<name>A0A8S1IU78_9CHLO</name>
<evidence type="ECO:0000256" key="2">
    <source>
        <dbReference type="ARBA" id="ARBA00022531"/>
    </source>
</evidence>
<dbReference type="PANTHER" id="PTHR34939">
    <property type="entry name" value="PHOTOSYSTEM I REACTION CENTER SUBUNIT III, CHLOROPLASTIC"/>
    <property type="match status" value="1"/>
</dbReference>
<gene>
    <name evidence="6" type="ORF">OSTQU699_LOCUS2758</name>
</gene>
<dbReference type="GO" id="GO:0009543">
    <property type="term" value="C:chloroplast thylakoid lumen"/>
    <property type="evidence" value="ECO:0007669"/>
    <property type="project" value="UniProtKB-SubCell"/>
</dbReference>